<evidence type="ECO:0000256" key="3">
    <source>
        <dbReference type="ARBA" id="ARBA00022692"/>
    </source>
</evidence>
<dbReference type="GO" id="GO:0022857">
    <property type="term" value="F:transmembrane transporter activity"/>
    <property type="evidence" value="ECO:0007669"/>
    <property type="project" value="InterPro"/>
</dbReference>
<protein>
    <recommendedName>
        <fullName evidence="6">WAT1-related protein</fullName>
    </recommendedName>
</protein>
<evidence type="ECO:0000259" key="7">
    <source>
        <dbReference type="Pfam" id="PF00892"/>
    </source>
</evidence>
<dbReference type="Pfam" id="PF00892">
    <property type="entry name" value="EamA"/>
    <property type="match status" value="1"/>
</dbReference>
<dbReference type="InterPro" id="IPR037185">
    <property type="entry name" value="EmrE-like"/>
</dbReference>
<dbReference type="InterPro" id="IPR000620">
    <property type="entry name" value="EamA_dom"/>
</dbReference>
<accession>A0A4S4DJ26</accession>
<keyword evidence="5 6" id="KW-0472">Membrane</keyword>
<evidence type="ECO:0000313" key="9">
    <source>
        <dbReference type="Proteomes" id="UP000306102"/>
    </source>
</evidence>
<comment type="similarity">
    <text evidence="2 6">Belongs to the drug/metabolite transporter (DMT) superfamily. Plant drug/metabolite exporter (P-DME) (TC 2.A.7.4) family.</text>
</comment>
<gene>
    <name evidence="8" type="ORF">TEA_021775</name>
</gene>
<dbReference type="GO" id="GO:0016020">
    <property type="term" value="C:membrane"/>
    <property type="evidence" value="ECO:0007669"/>
    <property type="project" value="UniProtKB-SubCell"/>
</dbReference>
<feature type="transmembrane region" description="Helical" evidence="6">
    <location>
        <begin position="42"/>
        <end position="62"/>
    </location>
</feature>
<dbReference type="AlphaFoldDB" id="A0A4S4DJ26"/>
<proteinExistence type="inferred from homology"/>
<feature type="transmembrane region" description="Helical" evidence="6">
    <location>
        <begin position="148"/>
        <end position="166"/>
    </location>
</feature>
<evidence type="ECO:0000256" key="2">
    <source>
        <dbReference type="ARBA" id="ARBA00007635"/>
    </source>
</evidence>
<dbReference type="Proteomes" id="UP000306102">
    <property type="component" value="Unassembled WGS sequence"/>
</dbReference>
<feature type="transmembrane region" description="Helical" evidence="6">
    <location>
        <begin position="270"/>
        <end position="302"/>
    </location>
</feature>
<evidence type="ECO:0000256" key="5">
    <source>
        <dbReference type="ARBA" id="ARBA00023136"/>
    </source>
</evidence>
<organism evidence="8 9">
    <name type="scientific">Camellia sinensis var. sinensis</name>
    <name type="common">China tea</name>
    <dbReference type="NCBI Taxonomy" id="542762"/>
    <lineage>
        <taxon>Eukaryota</taxon>
        <taxon>Viridiplantae</taxon>
        <taxon>Streptophyta</taxon>
        <taxon>Embryophyta</taxon>
        <taxon>Tracheophyta</taxon>
        <taxon>Spermatophyta</taxon>
        <taxon>Magnoliopsida</taxon>
        <taxon>eudicotyledons</taxon>
        <taxon>Gunneridae</taxon>
        <taxon>Pentapetalae</taxon>
        <taxon>asterids</taxon>
        <taxon>Ericales</taxon>
        <taxon>Theaceae</taxon>
        <taxon>Camellia</taxon>
    </lineage>
</organism>
<reference evidence="8 9" key="1">
    <citation type="journal article" date="2018" name="Proc. Natl. Acad. Sci. U.S.A.">
        <title>Draft genome sequence of Camellia sinensis var. sinensis provides insights into the evolution of the tea genome and tea quality.</title>
        <authorList>
            <person name="Wei C."/>
            <person name="Yang H."/>
            <person name="Wang S."/>
            <person name="Zhao J."/>
            <person name="Liu C."/>
            <person name="Gao L."/>
            <person name="Xia E."/>
            <person name="Lu Y."/>
            <person name="Tai Y."/>
            <person name="She G."/>
            <person name="Sun J."/>
            <person name="Cao H."/>
            <person name="Tong W."/>
            <person name="Gao Q."/>
            <person name="Li Y."/>
            <person name="Deng W."/>
            <person name="Jiang X."/>
            <person name="Wang W."/>
            <person name="Chen Q."/>
            <person name="Zhang S."/>
            <person name="Li H."/>
            <person name="Wu J."/>
            <person name="Wang P."/>
            <person name="Li P."/>
            <person name="Shi C."/>
            <person name="Zheng F."/>
            <person name="Jian J."/>
            <person name="Huang B."/>
            <person name="Shan D."/>
            <person name="Shi M."/>
            <person name="Fang C."/>
            <person name="Yue Y."/>
            <person name="Li F."/>
            <person name="Li D."/>
            <person name="Wei S."/>
            <person name="Han B."/>
            <person name="Jiang C."/>
            <person name="Yin Y."/>
            <person name="Xia T."/>
            <person name="Zhang Z."/>
            <person name="Bennetzen J.L."/>
            <person name="Zhao S."/>
            <person name="Wan X."/>
        </authorList>
    </citation>
    <scope>NUCLEOTIDE SEQUENCE [LARGE SCALE GENOMIC DNA]</scope>
    <source>
        <strain evidence="9">cv. Shuchazao</strain>
        <tissue evidence="8">Leaf</tissue>
    </source>
</reference>
<feature type="transmembrane region" description="Helical" evidence="6">
    <location>
        <begin position="200"/>
        <end position="218"/>
    </location>
</feature>
<keyword evidence="3 6" id="KW-0812">Transmembrane</keyword>
<dbReference type="PANTHER" id="PTHR31218">
    <property type="entry name" value="WAT1-RELATED PROTEIN"/>
    <property type="match status" value="1"/>
</dbReference>
<dbReference type="InterPro" id="IPR030184">
    <property type="entry name" value="WAT1-related"/>
</dbReference>
<evidence type="ECO:0000256" key="4">
    <source>
        <dbReference type="ARBA" id="ARBA00022989"/>
    </source>
</evidence>
<evidence type="ECO:0000256" key="6">
    <source>
        <dbReference type="RuleBase" id="RU363077"/>
    </source>
</evidence>
<evidence type="ECO:0000256" key="1">
    <source>
        <dbReference type="ARBA" id="ARBA00004141"/>
    </source>
</evidence>
<dbReference type="EMBL" id="SDRB02011105">
    <property type="protein sequence ID" value="THG02851.1"/>
    <property type="molecule type" value="Genomic_DNA"/>
</dbReference>
<sequence>MMGLQSCMKKELPFAVIVMLEFGDVCSTTLSKAAMNVRMNSLIFVVYHNALGTVILLPFFIFHRHRICLTQICVFTRINYSSPTLSAAVSNILPAFTFLLAIIFRMEKFDLRRPRSQAKSLGTIVAVSRAFVMALMEKFDLRRPRSQAKSLGTIVAVSRAFVMAIYKGPPLLIATSPYNLPHPLLLLQQQPNLSTQMTVVFFYTLFGTIQCAIFSIIAERNRTAWTLPPGVEMIAVAFSAIYGTVFRSTALTWCLHKKGPVYVVMFKPTLMIIAVVFELIFLGSALHLGSVIGGTIIAFGFYTMMWGKAKEEDSVCTTWESSALNTPLLQNNVGQER</sequence>
<feature type="transmembrane region" description="Helical" evidence="6">
    <location>
        <begin position="230"/>
        <end position="250"/>
    </location>
</feature>
<dbReference type="SUPFAM" id="SSF103481">
    <property type="entry name" value="Multidrug resistance efflux transporter EmrE"/>
    <property type="match status" value="1"/>
</dbReference>
<evidence type="ECO:0000313" key="8">
    <source>
        <dbReference type="EMBL" id="THG02851.1"/>
    </source>
</evidence>
<keyword evidence="9" id="KW-1185">Reference proteome</keyword>
<comment type="caution">
    <text evidence="8">The sequence shown here is derived from an EMBL/GenBank/DDBJ whole genome shotgun (WGS) entry which is preliminary data.</text>
</comment>
<feature type="transmembrane region" description="Helical" evidence="6">
    <location>
        <begin position="83"/>
        <end position="106"/>
    </location>
</feature>
<feature type="domain" description="EamA" evidence="7">
    <location>
        <begin position="197"/>
        <end position="304"/>
    </location>
</feature>
<keyword evidence="4 6" id="KW-1133">Transmembrane helix</keyword>
<name>A0A4S4DJ26_CAMSN</name>
<comment type="subcellular location">
    <subcellularLocation>
        <location evidence="1 6">Membrane</location>
        <topology evidence="1 6">Multi-pass membrane protein</topology>
    </subcellularLocation>
</comment>